<reference evidence="4" key="1">
    <citation type="journal article" date="2019" name="Int. J. Syst. Evol. Microbiol.">
        <title>The Global Catalogue of Microorganisms (GCM) 10K type strain sequencing project: providing services to taxonomists for standard genome sequencing and annotation.</title>
        <authorList>
            <consortium name="The Broad Institute Genomics Platform"/>
            <consortium name="The Broad Institute Genome Sequencing Center for Infectious Disease"/>
            <person name="Wu L."/>
            <person name="Ma J."/>
        </authorList>
    </citation>
    <scope>NUCLEOTIDE SEQUENCE [LARGE SCALE GENOMIC DNA]</scope>
    <source>
        <strain evidence="4">CGMCC 4.7643</strain>
    </source>
</reference>
<proteinExistence type="predicted"/>
<dbReference type="Pfam" id="PF19124">
    <property type="entry name" value="DUF5808"/>
    <property type="match status" value="1"/>
</dbReference>
<sequence length="371" mass="39049">MTVSTFLDLALIALITVTFWSAPALARPTLPFGVRVPGRRAAEPAIVRARHRYTRGVALLGALTYAVVGAVSLGFGRELPPALVLPILAACCCGLGYQAHRAVAAAKRDGDWYAGTRQAVATDTSLRTDPVRPQWILLAPAVALLVLTAGIGVWRYGALPPTLPTPNDLVVDAGRRGTTTFAAAFATVIAQLVLVLLIGLLAVALPRARPELDAARPAGSAAQYRAYLGGVLRLLFVSACGVTASLLVISLQVWEILPATVAVTVVGYLPLAAATVAWAVFAVRAGDAGHRLPAGETDDESPRVQRDDDRHWYAAGMIYLNRRDPAVLVHRRAGAVWTLNLGHPVSWAVLAAIALVAALAGFGVIELPTRG</sequence>
<feature type="transmembrane region" description="Helical" evidence="1">
    <location>
        <begin position="57"/>
        <end position="76"/>
    </location>
</feature>
<dbReference type="InterPro" id="IPR043831">
    <property type="entry name" value="DUF5808"/>
</dbReference>
<feature type="transmembrane region" description="Helical" evidence="1">
    <location>
        <begin position="256"/>
        <end position="281"/>
    </location>
</feature>
<feature type="transmembrane region" description="Helical" evidence="1">
    <location>
        <begin position="135"/>
        <end position="157"/>
    </location>
</feature>
<evidence type="ECO:0000313" key="3">
    <source>
        <dbReference type="EMBL" id="MFD2458646.1"/>
    </source>
</evidence>
<name>A0ABW5GAY3_9PSEU</name>
<evidence type="ECO:0000313" key="4">
    <source>
        <dbReference type="Proteomes" id="UP001597419"/>
    </source>
</evidence>
<accession>A0ABW5GAY3</accession>
<evidence type="ECO:0000256" key="1">
    <source>
        <dbReference type="SAM" id="Phobius"/>
    </source>
</evidence>
<feature type="transmembrane region" description="Helical" evidence="1">
    <location>
        <begin position="177"/>
        <end position="205"/>
    </location>
</feature>
<keyword evidence="4" id="KW-1185">Reference proteome</keyword>
<keyword evidence="1" id="KW-0812">Transmembrane</keyword>
<comment type="caution">
    <text evidence="3">The sequence shown here is derived from an EMBL/GenBank/DDBJ whole genome shotgun (WGS) entry which is preliminary data.</text>
</comment>
<feature type="transmembrane region" description="Helical" evidence="1">
    <location>
        <begin position="82"/>
        <end position="99"/>
    </location>
</feature>
<keyword evidence="1" id="KW-0472">Membrane</keyword>
<gene>
    <name evidence="3" type="ORF">ACFSYJ_08545</name>
</gene>
<evidence type="ECO:0000259" key="2">
    <source>
        <dbReference type="Pfam" id="PF19124"/>
    </source>
</evidence>
<feature type="transmembrane region" description="Helical" evidence="1">
    <location>
        <begin position="226"/>
        <end position="250"/>
    </location>
</feature>
<keyword evidence="1" id="KW-1133">Transmembrane helix</keyword>
<dbReference type="EMBL" id="JBHUKU010000004">
    <property type="protein sequence ID" value="MFD2458646.1"/>
    <property type="molecule type" value="Genomic_DNA"/>
</dbReference>
<protein>
    <submittedName>
        <fullName evidence="3">DUF1648 domain-containing protein</fullName>
    </submittedName>
</protein>
<dbReference type="Proteomes" id="UP001597419">
    <property type="component" value="Unassembled WGS sequence"/>
</dbReference>
<feature type="domain" description="DUF5808" evidence="2">
    <location>
        <begin position="324"/>
        <end position="347"/>
    </location>
</feature>
<feature type="transmembrane region" description="Helical" evidence="1">
    <location>
        <begin position="6"/>
        <end position="26"/>
    </location>
</feature>
<organism evidence="3 4">
    <name type="scientific">Amycolatopsis samaneae</name>
    <dbReference type="NCBI Taxonomy" id="664691"/>
    <lineage>
        <taxon>Bacteria</taxon>
        <taxon>Bacillati</taxon>
        <taxon>Actinomycetota</taxon>
        <taxon>Actinomycetes</taxon>
        <taxon>Pseudonocardiales</taxon>
        <taxon>Pseudonocardiaceae</taxon>
        <taxon>Amycolatopsis</taxon>
    </lineage>
</organism>
<feature type="transmembrane region" description="Helical" evidence="1">
    <location>
        <begin position="345"/>
        <end position="365"/>
    </location>
</feature>
<dbReference type="RefSeq" id="WP_345387627.1">
    <property type="nucleotide sequence ID" value="NZ_BAABHG010000002.1"/>
</dbReference>